<organism evidence="2 3">
    <name type="scientific">Corynebacterium ihumii</name>
    <dbReference type="NCBI Taxonomy" id="1232427"/>
    <lineage>
        <taxon>Bacteria</taxon>
        <taxon>Bacillati</taxon>
        <taxon>Actinomycetota</taxon>
        <taxon>Actinomycetes</taxon>
        <taxon>Mycobacteriales</taxon>
        <taxon>Corynebacteriaceae</taxon>
        <taxon>Corynebacterium</taxon>
    </lineage>
</organism>
<dbReference type="Proteomes" id="UP001220577">
    <property type="component" value="Chromosome"/>
</dbReference>
<keyword evidence="3" id="KW-1185">Reference proteome</keyword>
<evidence type="ECO:0008006" key="4">
    <source>
        <dbReference type="Google" id="ProtNLM"/>
    </source>
</evidence>
<reference evidence="2 3" key="1">
    <citation type="submission" date="2020-10" db="EMBL/GenBank/DDBJ databases">
        <title>Complete genome sequence of Corynebacterium ihumii DSM 45751.</title>
        <authorList>
            <person name="Ruckert C."/>
            <person name="Albersmeier A."/>
            <person name="Busche T."/>
            <person name="Jaenicke S."/>
            <person name="Winkler A."/>
            <person name="Friethjonsson O.H."/>
            <person name="Hreggviethsson G.O."/>
            <person name="Lambert C."/>
            <person name="Badcock D."/>
            <person name="Bernaerts K."/>
            <person name="Anne J."/>
            <person name="Economou A."/>
            <person name="Kalinowski J."/>
        </authorList>
    </citation>
    <scope>NUCLEOTIDE SEQUENCE [LARGE SCALE GENOMIC DNA]</scope>
    <source>
        <strain evidence="2 3">DSM 45751</strain>
    </source>
</reference>
<accession>A0ABY7UD32</accession>
<protein>
    <recommendedName>
        <fullName evidence="4">DNA-binding protein</fullName>
    </recommendedName>
</protein>
<dbReference type="EMBL" id="CP063190">
    <property type="protein sequence ID" value="WCZ33628.1"/>
    <property type="molecule type" value="Genomic_DNA"/>
</dbReference>
<name>A0ABY7UD32_9CORY</name>
<proteinExistence type="predicted"/>
<sequence>MERMNHKNWYVRLTGGEAERAAALAAGVTPSTLHRQLAAGHLSAENVIALARAYGENPAQALAATGHLETEEIADVSIDQVGELLTDQQLVRLLALRIDADPHSWFGTFGELADEDAEVIELGAYAADSSPDEPEEGDEGFGEGP</sequence>
<feature type="region of interest" description="Disordered" evidence="1">
    <location>
        <begin position="124"/>
        <end position="145"/>
    </location>
</feature>
<evidence type="ECO:0000313" key="3">
    <source>
        <dbReference type="Proteomes" id="UP001220577"/>
    </source>
</evidence>
<feature type="compositionally biased region" description="Acidic residues" evidence="1">
    <location>
        <begin position="130"/>
        <end position="145"/>
    </location>
</feature>
<gene>
    <name evidence="2" type="ORF">CIHUM_00900</name>
</gene>
<evidence type="ECO:0000256" key="1">
    <source>
        <dbReference type="SAM" id="MobiDB-lite"/>
    </source>
</evidence>
<evidence type="ECO:0000313" key="2">
    <source>
        <dbReference type="EMBL" id="WCZ33628.1"/>
    </source>
</evidence>